<dbReference type="AlphaFoldDB" id="A0A9P1P1D5"/>
<evidence type="ECO:0000259" key="1">
    <source>
        <dbReference type="Pfam" id="PF05685"/>
    </source>
</evidence>
<dbReference type="InterPro" id="IPR012296">
    <property type="entry name" value="Nuclease_put_TT1808"/>
</dbReference>
<proteinExistence type="predicted"/>
<protein>
    <recommendedName>
        <fullName evidence="1">Putative restriction endonuclease domain-containing protein</fullName>
    </recommendedName>
</protein>
<feature type="domain" description="Putative restriction endonuclease" evidence="1">
    <location>
        <begin position="12"/>
        <end position="181"/>
    </location>
</feature>
<dbReference type="CDD" id="cd06260">
    <property type="entry name" value="DUF820-like"/>
    <property type="match status" value="1"/>
</dbReference>
<organism evidence="2 3">
    <name type="scientific">Limnospira indica PCC 8005</name>
    <dbReference type="NCBI Taxonomy" id="376219"/>
    <lineage>
        <taxon>Bacteria</taxon>
        <taxon>Bacillati</taxon>
        <taxon>Cyanobacteriota</taxon>
        <taxon>Cyanophyceae</taxon>
        <taxon>Oscillatoriophycideae</taxon>
        <taxon>Oscillatoriales</taxon>
        <taxon>Sirenicapillariaceae</taxon>
        <taxon>Limnospira</taxon>
    </lineage>
</organism>
<accession>A0A9P1P1D5</accession>
<dbReference type="PANTHER" id="PTHR34107:SF2">
    <property type="entry name" value="SLL0888 PROTEIN"/>
    <property type="match status" value="1"/>
</dbReference>
<dbReference type="Gene3D" id="3.90.1570.10">
    <property type="entry name" value="tt1808, chain A"/>
    <property type="match status" value="1"/>
</dbReference>
<dbReference type="InterPro" id="IPR011335">
    <property type="entry name" value="Restrct_endonuc-II-like"/>
</dbReference>
<dbReference type="PANTHER" id="PTHR34107">
    <property type="entry name" value="SLL0198 PROTEIN-RELATED"/>
    <property type="match status" value="1"/>
</dbReference>
<evidence type="ECO:0000313" key="2">
    <source>
        <dbReference type="EMBL" id="CDM98453.1"/>
    </source>
</evidence>
<dbReference type="Pfam" id="PF05685">
    <property type="entry name" value="Uma2"/>
    <property type="match status" value="1"/>
</dbReference>
<dbReference type="EMBL" id="FO818640">
    <property type="protein sequence ID" value="CDM98453.1"/>
    <property type="molecule type" value="Genomic_DNA"/>
</dbReference>
<keyword evidence="3" id="KW-1185">Reference proteome</keyword>
<sequence>MTSITTDKTYTFEDYLKYDDGTDNHYELVNGQLEIMNPPTIRHLLIADFIRDTLKAEITRMNSPWLCLKEAGVRTSPRKSRLMDVCVVSREKVVELLDESAVFQTPPILVVEVVSPESVNRDYRYKRTEYAAAEIQEYWIVDPILNKISILRLDEGLYEETVLTDNQQIVSQVFPELRLNIGDIFAAGNIFTSPENPPQS</sequence>
<dbReference type="SUPFAM" id="SSF52980">
    <property type="entry name" value="Restriction endonuclease-like"/>
    <property type="match status" value="1"/>
</dbReference>
<evidence type="ECO:0000313" key="3">
    <source>
        <dbReference type="Proteomes" id="UP000032946"/>
    </source>
</evidence>
<name>A0A9P1P1D5_9CYAN</name>
<dbReference type="Proteomes" id="UP000032946">
    <property type="component" value="Chromosome"/>
</dbReference>
<reference evidence="2 3" key="1">
    <citation type="submission" date="2014-02" db="EMBL/GenBank/DDBJ databases">
        <authorList>
            <person name="Genoscope - CEA"/>
        </authorList>
    </citation>
    <scope>NUCLEOTIDE SEQUENCE [LARGE SCALE GENOMIC DNA]</scope>
    <source>
        <strain evidence="2 3">PCC 8005</strain>
    </source>
</reference>
<dbReference type="InterPro" id="IPR008538">
    <property type="entry name" value="Uma2"/>
</dbReference>
<gene>
    <name evidence="2" type="ORF">ARTHRO_61054</name>
</gene>
<dbReference type="RefSeq" id="WP_006622536.1">
    <property type="nucleotide sequence ID" value="NZ_FO818640.1"/>
</dbReference>